<organism evidence="31 32">
    <name type="scientific">Candidatus Muproteobacteria bacterium RBG_16_62_13</name>
    <dbReference type="NCBI Taxonomy" id="1817756"/>
    <lineage>
        <taxon>Bacteria</taxon>
        <taxon>Pseudomonadati</taxon>
        <taxon>Pseudomonadota</taxon>
        <taxon>Candidatus Muproteobacteria</taxon>
    </lineage>
</organism>
<comment type="similarity">
    <text evidence="3">In the C-terminal section; belongs to the transpeptidase family.</text>
</comment>
<dbReference type="GO" id="GO:0046677">
    <property type="term" value="P:response to antibiotic"/>
    <property type="evidence" value="ECO:0007669"/>
    <property type="project" value="UniProtKB-KW"/>
</dbReference>
<evidence type="ECO:0000256" key="13">
    <source>
        <dbReference type="ARBA" id="ARBA00022692"/>
    </source>
</evidence>
<evidence type="ECO:0000259" key="29">
    <source>
        <dbReference type="Pfam" id="PF00912"/>
    </source>
</evidence>
<dbReference type="EC" id="3.4.16.4" evidence="5"/>
<evidence type="ECO:0000313" key="32">
    <source>
        <dbReference type="Proteomes" id="UP000178379"/>
    </source>
</evidence>
<evidence type="ECO:0000256" key="21">
    <source>
        <dbReference type="ARBA" id="ARBA00023268"/>
    </source>
</evidence>
<dbReference type="InterPro" id="IPR001264">
    <property type="entry name" value="Glyco_trans_51"/>
</dbReference>
<dbReference type="GO" id="GO:0071555">
    <property type="term" value="P:cell wall organization"/>
    <property type="evidence" value="ECO:0007669"/>
    <property type="project" value="UniProtKB-KW"/>
</dbReference>
<evidence type="ECO:0000256" key="25">
    <source>
        <dbReference type="ARBA" id="ARBA00049902"/>
    </source>
</evidence>
<dbReference type="InterPro" id="IPR023346">
    <property type="entry name" value="Lysozyme-like_dom_sf"/>
</dbReference>
<comment type="catalytic activity">
    <reaction evidence="23">
        <text>Preferential cleavage: (Ac)2-L-Lys-D-Ala-|-D-Ala. Also transpeptidation of peptidyl-alanyl moieties that are N-acyl substituents of D-alanine.</text>
        <dbReference type="EC" id="3.4.16.4"/>
    </reaction>
</comment>
<keyword evidence="22" id="KW-0961">Cell wall biogenesis/degradation</keyword>
<reference evidence="31 32" key="1">
    <citation type="journal article" date="2016" name="Nat. Commun.">
        <title>Thousands of microbial genomes shed light on interconnected biogeochemical processes in an aquifer system.</title>
        <authorList>
            <person name="Anantharaman K."/>
            <person name="Brown C.T."/>
            <person name="Hug L.A."/>
            <person name="Sharon I."/>
            <person name="Castelle C.J."/>
            <person name="Probst A.J."/>
            <person name="Thomas B.C."/>
            <person name="Singh A."/>
            <person name="Wilkins M.J."/>
            <person name="Karaoz U."/>
            <person name="Brodie E.L."/>
            <person name="Williams K.H."/>
            <person name="Hubbard S.S."/>
            <person name="Banfield J.F."/>
        </authorList>
    </citation>
    <scope>NUCLEOTIDE SEQUENCE [LARGE SCALE GENOMIC DNA]</scope>
</reference>
<evidence type="ECO:0000256" key="10">
    <source>
        <dbReference type="ARBA" id="ARBA00022670"/>
    </source>
</evidence>
<dbReference type="NCBIfam" id="TIGR02074">
    <property type="entry name" value="PBP_1a_fam"/>
    <property type="match status" value="1"/>
</dbReference>
<dbReference type="SUPFAM" id="SSF56601">
    <property type="entry name" value="beta-lactamase/transpeptidase-like"/>
    <property type="match status" value="1"/>
</dbReference>
<evidence type="ECO:0000256" key="2">
    <source>
        <dbReference type="ARBA" id="ARBA00004752"/>
    </source>
</evidence>
<proteinExistence type="inferred from homology"/>
<evidence type="ECO:0000259" key="30">
    <source>
        <dbReference type="Pfam" id="PF17092"/>
    </source>
</evidence>
<dbReference type="Gene3D" id="1.10.3810.10">
    <property type="entry name" value="Biosynthetic peptidoglycan transglycosylase-like"/>
    <property type="match status" value="1"/>
</dbReference>
<dbReference type="GO" id="GO:0005886">
    <property type="term" value="C:plasma membrane"/>
    <property type="evidence" value="ECO:0007669"/>
    <property type="project" value="UniProtKB-SubCell"/>
</dbReference>
<comment type="caution">
    <text evidence="31">The sequence shown here is derived from an EMBL/GenBank/DDBJ whole genome shotgun (WGS) entry which is preliminary data.</text>
</comment>
<comment type="subcellular location">
    <subcellularLocation>
        <location evidence="1">Cell inner membrane</location>
        <topology evidence="1">Single-pass type II membrane protein</topology>
    </subcellularLocation>
</comment>
<dbReference type="InterPro" id="IPR012338">
    <property type="entry name" value="Beta-lactam/transpept-like"/>
</dbReference>
<evidence type="ECO:0000256" key="17">
    <source>
        <dbReference type="ARBA" id="ARBA00022984"/>
    </source>
</evidence>
<evidence type="ECO:0000256" key="4">
    <source>
        <dbReference type="ARBA" id="ARBA00007739"/>
    </source>
</evidence>
<evidence type="ECO:0000256" key="3">
    <source>
        <dbReference type="ARBA" id="ARBA00007090"/>
    </source>
</evidence>
<evidence type="ECO:0000256" key="26">
    <source>
        <dbReference type="ARBA" id="ARBA00060592"/>
    </source>
</evidence>
<keyword evidence="21" id="KW-0511">Multifunctional enzyme</keyword>
<evidence type="ECO:0000256" key="11">
    <source>
        <dbReference type="ARBA" id="ARBA00022676"/>
    </source>
</evidence>
<evidence type="ECO:0000256" key="7">
    <source>
        <dbReference type="ARBA" id="ARBA00022475"/>
    </source>
</evidence>
<dbReference type="Gene3D" id="3.40.710.10">
    <property type="entry name" value="DD-peptidase/beta-lactamase superfamily"/>
    <property type="match status" value="2"/>
</dbReference>
<evidence type="ECO:0000256" key="16">
    <source>
        <dbReference type="ARBA" id="ARBA00022968"/>
    </source>
</evidence>
<dbReference type="Pfam" id="PF00912">
    <property type="entry name" value="Transgly"/>
    <property type="match status" value="1"/>
</dbReference>
<protein>
    <recommendedName>
        <fullName evidence="6">Penicillin-binding protein 1A</fullName>
        <ecNumber evidence="24">2.4.99.28</ecNumber>
        <ecNumber evidence="5">3.4.16.4</ecNumber>
    </recommendedName>
</protein>
<dbReference type="SUPFAM" id="SSF53955">
    <property type="entry name" value="Lysozyme-like"/>
    <property type="match status" value="1"/>
</dbReference>
<feature type="domain" description="Glycosyl transferase family 51" evidence="29">
    <location>
        <begin position="59"/>
        <end position="235"/>
    </location>
</feature>
<keyword evidence="8" id="KW-0997">Cell inner membrane</keyword>
<dbReference type="Proteomes" id="UP000178379">
    <property type="component" value="Unassembled WGS sequence"/>
</dbReference>
<sequence>MRQLPQAWWMRALLGLSGVIAMLVLAATLVALVLTPTLPDLDELSDPRLKVPMRVFTADGELIAEFGEEKRIPVKIDEVPDVLIKAILAAEDHAFFYHHGVDYLGFMRAAWRNLRAGSHAQGASTITMQVARNFLLSPEKTYTRKLKEILLSFKIERELSKKEILELYVNKIFLGHRAYGFAAAAQIYYGRKLEELTLAEIAMLAGLPKAPSRDNPLTNPDNATERRNYVLKHMHVLGYISEAQYKEAVQAPQTAGRHAFRFATDAPHIAEMVRQYMIERYAEKTYDGGFNVYTTIRLKHQKAANRALRLGLVEYDRRHGYRGPAGHIALRSEADRVRLDDALKDHREVGGLVPAIVVKVGEKSIHAYTQEGSVVEVRWPGLAWARRYVDENSVGGAPGRAADLVRVGHVVYLERLDPPLVPDPKKPEDKIEWQLAQIPDVGGAIVVLDPNDGAILALSGGYDFYHSSFNRAVQAGRQPGSSFKPFIYSAALDKGFTPATTVSGAPIVEYDASIEAEWRPEDYNKKFVGPTRLRKALALSLNLVSIRLLRAITPTYAVEYLERFGFDRERNKLPRNLTLVLGTASVSPMEMARAYAVFANGGYRIEPYFILRVEDGNGKVLEEANPARVCPNCPDPKTAGKPDGKDKKPVVAAPSVLSPETSFIMTTMLRDVIRSGTGYAATEQLKRRDLAGKTGTTNDYRDAWFAGYTHDLVVVS</sequence>
<evidence type="ECO:0000256" key="5">
    <source>
        <dbReference type="ARBA" id="ARBA00012448"/>
    </source>
</evidence>
<keyword evidence="10" id="KW-0645">Protease</keyword>
<keyword evidence="19 27" id="KW-0472">Membrane</keyword>
<comment type="catalytic activity">
    <reaction evidence="25">
        <text>[GlcNAc-(1-&gt;4)-Mur2Ac(oyl-L-Ala-gamma-D-Glu-L-Lys-D-Ala-D-Ala)](n)-di-trans,octa-cis-undecaprenyl diphosphate + beta-D-GlcNAc-(1-&gt;4)-Mur2Ac(oyl-L-Ala-gamma-D-Glu-L-Lys-D-Ala-D-Ala)-di-trans,octa-cis-undecaprenyl diphosphate = [GlcNAc-(1-&gt;4)-Mur2Ac(oyl-L-Ala-gamma-D-Glu-L-Lys-D-Ala-D-Ala)](n+1)-di-trans,octa-cis-undecaprenyl diphosphate + di-trans,octa-cis-undecaprenyl diphosphate + H(+)</text>
        <dbReference type="Rhea" id="RHEA:23708"/>
        <dbReference type="Rhea" id="RHEA-COMP:9602"/>
        <dbReference type="Rhea" id="RHEA-COMP:9603"/>
        <dbReference type="ChEBI" id="CHEBI:15378"/>
        <dbReference type="ChEBI" id="CHEBI:58405"/>
        <dbReference type="ChEBI" id="CHEBI:60033"/>
        <dbReference type="ChEBI" id="CHEBI:78435"/>
        <dbReference type="EC" id="2.4.99.28"/>
    </reaction>
</comment>
<keyword evidence="18 27" id="KW-1133">Transmembrane helix</keyword>
<dbReference type="InterPro" id="IPR036950">
    <property type="entry name" value="PBP_transglycosylase"/>
</dbReference>
<keyword evidence="13 27" id="KW-0812">Transmembrane</keyword>
<dbReference type="GO" id="GO:0006508">
    <property type="term" value="P:proteolysis"/>
    <property type="evidence" value="ECO:0007669"/>
    <property type="project" value="UniProtKB-KW"/>
</dbReference>
<evidence type="ECO:0000256" key="6">
    <source>
        <dbReference type="ARBA" id="ARBA00018638"/>
    </source>
</evidence>
<dbReference type="Pfam" id="PF00905">
    <property type="entry name" value="Transpeptidase"/>
    <property type="match status" value="1"/>
</dbReference>
<comment type="pathway">
    <text evidence="26">Glycan biosynthesis.</text>
</comment>
<dbReference type="GO" id="GO:0008360">
    <property type="term" value="P:regulation of cell shape"/>
    <property type="evidence" value="ECO:0007669"/>
    <property type="project" value="UniProtKB-KW"/>
</dbReference>
<feature type="domain" description="Penicillin-binding protein transpeptidase" evidence="28">
    <location>
        <begin position="443"/>
        <end position="710"/>
    </location>
</feature>
<evidence type="ECO:0000256" key="22">
    <source>
        <dbReference type="ARBA" id="ARBA00023316"/>
    </source>
</evidence>
<dbReference type="EMBL" id="MFSQ01000123">
    <property type="protein sequence ID" value="OGI38439.1"/>
    <property type="molecule type" value="Genomic_DNA"/>
</dbReference>
<evidence type="ECO:0000256" key="27">
    <source>
        <dbReference type="SAM" id="Phobius"/>
    </source>
</evidence>
<dbReference type="GO" id="GO:0030288">
    <property type="term" value="C:outer membrane-bounded periplasmic space"/>
    <property type="evidence" value="ECO:0007669"/>
    <property type="project" value="TreeGrafter"/>
</dbReference>
<dbReference type="GO" id="GO:0009252">
    <property type="term" value="P:peptidoglycan biosynthetic process"/>
    <property type="evidence" value="ECO:0007669"/>
    <property type="project" value="UniProtKB-UniPathway"/>
</dbReference>
<keyword evidence="11" id="KW-0328">Glycosyltransferase</keyword>
<comment type="similarity">
    <text evidence="4">In the N-terminal section; belongs to the glycosyltransferase 51 family.</text>
</comment>
<keyword evidence="15" id="KW-0133">Cell shape</keyword>
<keyword evidence="7" id="KW-1003">Cell membrane</keyword>
<accession>A0A1F6T0E5</accession>
<gene>
    <name evidence="31" type="ORF">A2140_09280</name>
</gene>
<dbReference type="InterPro" id="IPR031376">
    <property type="entry name" value="PCB_OB"/>
</dbReference>
<name>A0A1F6T0E5_9PROT</name>
<dbReference type="Pfam" id="PF17092">
    <property type="entry name" value="PCB_OB"/>
    <property type="match status" value="1"/>
</dbReference>
<evidence type="ECO:0000256" key="20">
    <source>
        <dbReference type="ARBA" id="ARBA00023251"/>
    </source>
</evidence>
<feature type="transmembrane region" description="Helical" evidence="27">
    <location>
        <begin position="12"/>
        <end position="34"/>
    </location>
</feature>
<keyword evidence="14" id="KW-0378">Hydrolase</keyword>
<evidence type="ECO:0000256" key="14">
    <source>
        <dbReference type="ARBA" id="ARBA00022801"/>
    </source>
</evidence>
<evidence type="ECO:0000256" key="15">
    <source>
        <dbReference type="ARBA" id="ARBA00022960"/>
    </source>
</evidence>
<evidence type="ECO:0000256" key="24">
    <source>
        <dbReference type="ARBA" id="ARBA00044770"/>
    </source>
</evidence>
<dbReference type="FunFam" id="1.10.3810.10:FF:000003">
    <property type="entry name" value="Penicillin-binding protein 1a"/>
    <property type="match status" value="1"/>
</dbReference>
<dbReference type="PANTHER" id="PTHR32282:SF27">
    <property type="entry name" value="PENICILLIN-BINDING PROTEIN 1A"/>
    <property type="match status" value="1"/>
</dbReference>
<keyword evidence="12" id="KW-0808">Transferase</keyword>
<feature type="non-terminal residue" evidence="31">
    <location>
        <position position="716"/>
    </location>
</feature>
<feature type="domain" description="Penicillin-binding protein OB-like" evidence="30">
    <location>
        <begin position="321"/>
        <end position="441"/>
    </location>
</feature>
<evidence type="ECO:0000256" key="23">
    <source>
        <dbReference type="ARBA" id="ARBA00034000"/>
    </source>
</evidence>
<evidence type="ECO:0000256" key="9">
    <source>
        <dbReference type="ARBA" id="ARBA00022645"/>
    </source>
</evidence>
<dbReference type="GO" id="GO:0008955">
    <property type="term" value="F:peptidoglycan glycosyltransferase activity"/>
    <property type="evidence" value="ECO:0007669"/>
    <property type="project" value="UniProtKB-EC"/>
</dbReference>
<keyword evidence="16" id="KW-0735">Signal-anchor</keyword>
<evidence type="ECO:0000256" key="19">
    <source>
        <dbReference type="ARBA" id="ARBA00023136"/>
    </source>
</evidence>
<dbReference type="InterPro" id="IPR001460">
    <property type="entry name" value="PCN-bd_Tpept"/>
</dbReference>
<dbReference type="PANTHER" id="PTHR32282">
    <property type="entry name" value="BINDING PROTEIN TRANSPEPTIDASE, PUTATIVE-RELATED"/>
    <property type="match status" value="1"/>
</dbReference>
<evidence type="ECO:0000256" key="1">
    <source>
        <dbReference type="ARBA" id="ARBA00004249"/>
    </source>
</evidence>
<dbReference type="GO" id="GO:0008658">
    <property type="term" value="F:penicillin binding"/>
    <property type="evidence" value="ECO:0007669"/>
    <property type="project" value="InterPro"/>
</dbReference>
<keyword evidence="17" id="KW-0573">Peptidoglycan synthesis</keyword>
<dbReference type="STRING" id="1817756.A2140_09280"/>
<keyword evidence="9" id="KW-0121">Carboxypeptidase</keyword>
<dbReference type="InterPro" id="IPR050396">
    <property type="entry name" value="Glycosyltr_51/Transpeptidase"/>
</dbReference>
<evidence type="ECO:0000256" key="18">
    <source>
        <dbReference type="ARBA" id="ARBA00022989"/>
    </source>
</evidence>
<dbReference type="GO" id="GO:0009002">
    <property type="term" value="F:serine-type D-Ala-D-Ala carboxypeptidase activity"/>
    <property type="evidence" value="ECO:0007669"/>
    <property type="project" value="UniProtKB-EC"/>
</dbReference>
<dbReference type="UniPathway" id="UPA00219"/>
<evidence type="ECO:0000256" key="8">
    <source>
        <dbReference type="ARBA" id="ARBA00022519"/>
    </source>
</evidence>
<keyword evidence="20" id="KW-0046">Antibiotic resistance</keyword>
<evidence type="ECO:0000256" key="12">
    <source>
        <dbReference type="ARBA" id="ARBA00022679"/>
    </source>
</evidence>
<evidence type="ECO:0000313" key="31">
    <source>
        <dbReference type="EMBL" id="OGI38439.1"/>
    </source>
</evidence>
<dbReference type="EC" id="2.4.99.28" evidence="24"/>
<dbReference type="AlphaFoldDB" id="A0A1F6T0E5"/>
<evidence type="ECO:0000259" key="28">
    <source>
        <dbReference type="Pfam" id="PF00905"/>
    </source>
</evidence>
<comment type="pathway">
    <text evidence="2">Cell wall biogenesis; peptidoglycan biosynthesis.</text>
</comment>